<evidence type="ECO:0000313" key="2">
    <source>
        <dbReference type="WBParaSite" id="PDA_v2.g10249.t1"/>
    </source>
</evidence>
<dbReference type="AlphaFoldDB" id="A0A914P5A9"/>
<evidence type="ECO:0000313" key="1">
    <source>
        <dbReference type="Proteomes" id="UP000887578"/>
    </source>
</evidence>
<reference evidence="2" key="1">
    <citation type="submission" date="2022-11" db="UniProtKB">
        <authorList>
            <consortium name="WormBaseParasite"/>
        </authorList>
    </citation>
    <scope>IDENTIFICATION</scope>
</reference>
<dbReference type="Proteomes" id="UP000887578">
    <property type="component" value="Unplaced"/>
</dbReference>
<dbReference type="WBParaSite" id="PDA_v2.g10249.t1">
    <property type="protein sequence ID" value="PDA_v2.g10249.t1"/>
    <property type="gene ID" value="PDA_v2.g10249"/>
</dbReference>
<proteinExistence type="predicted"/>
<sequence length="82" mass="9268">MFLVEVFIRHCNIFKLLAAPYLGAIGMKEADSEKCFNGEKFHACSILFPAAKEVPEHRPQIRPVLLQSFKDIDNGMKAGNFK</sequence>
<keyword evidence="1" id="KW-1185">Reference proteome</keyword>
<accession>A0A914P5A9</accession>
<organism evidence="1 2">
    <name type="scientific">Panagrolaimus davidi</name>
    <dbReference type="NCBI Taxonomy" id="227884"/>
    <lineage>
        <taxon>Eukaryota</taxon>
        <taxon>Metazoa</taxon>
        <taxon>Ecdysozoa</taxon>
        <taxon>Nematoda</taxon>
        <taxon>Chromadorea</taxon>
        <taxon>Rhabditida</taxon>
        <taxon>Tylenchina</taxon>
        <taxon>Panagrolaimomorpha</taxon>
        <taxon>Panagrolaimoidea</taxon>
        <taxon>Panagrolaimidae</taxon>
        <taxon>Panagrolaimus</taxon>
    </lineage>
</organism>
<name>A0A914P5A9_9BILA</name>
<protein>
    <submittedName>
        <fullName evidence="2">Uncharacterized protein</fullName>
    </submittedName>
</protein>